<protein>
    <recommendedName>
        <fullName evidence="10">Copper acquisition factor BIM1-like domain-containing protein</fullName>
    </recommendedName>
</protein>
<dbReference type="RefSeq" id="XP_033658945.1">
    <property type="nucleotide sequence ID" value="XM_033795117.1"/>
</dbReference>
<feature type="compositionally biased region" description="Low complexity" evidence="8">
    <location>
        <begin position="176"/>
        <end position="201"/>
    </location>
</feature>
<evidence type="ECO:0000256" key="3">
    <source>
        <dbReference type="ARBA" id="ARBA00022622"/>
    </source>
</evidence>
<dbReference type="AlphaFoldDB" id="A0A6A6JZW1"/>
<evidence type="ECO:0000256" key="2">
    <source>
        <dbReference type="ARBA" id="ARBA00022475"/>
    </source>
</evidence>
<sequence>MPSTFSLIISTLLPLSTTAHFVLNWPPSRGFEDSSATNFPCGGFDSVKPPRTEWPIKGGPVQLRMHHPQTRVKVFMALGDDPGTSFNVVLREQFAQEGLGNFCVGGLSVPEGVNVSDGMSATIQVVTNGDPEGGLYQTTQCADVKLVNTVSEDLAQHCNNGTIKITEENIKGNPNETSSSEPAPSGSSPSEGAPAATTSAPAPGMAAQHLTAVSWLLGVVGVVGFAML</sequence>
<dbReference type="EMBL" id="ML986484">
    <property type="protein sequence ID" value="KAF2281408.1"/>
    <property type="molecule type" value="Genomic_DNA"/>
</dbReference>
<accession>A0A6A6JZW1</accession>
<feature type="domain" description="Copper acquisition factor BIM1-like" evidence="10">
    <location>
        <begin position="19"/>
        <end position="162"/>
    </location>
</feature>
<comment type="subcellular location">
    <subcellularLocation>
        <location evidence="1">Cell membrane</location>
        <topology evidence="1">Lipid-anchor</topology>
        <topology evidence="1">GPI-anchor</topology>
    </subcellularLocation>
</comment>
<feature type="chain" id="PRO_5025357715" description="Copper acquisition factor BIM1-like domain-containing protein" evidence="9">
    <location>
        <begin position="20"/>
        <end position="228"/>
    </location>
</feature>
<keyword evidence="7" id="KW-0449">Lipoprotein</keyword>
<keyword evidence="5" id="KW-0472">Membrane</keyword>
<dbReference type="Proteomes" id="UP000800097">
    <property type="component" value="Unassembled WGS sequence"/>
</dbReference>
<keyword evidence="3" id="KW-0336">GPI-anchor</keyword>
<dbReference type="OrthoDB" id="2146436at2759"/>
<evidence type="ECO:0000313" key="12">
    <source>
        <dbReference type="Proteomes" id="UP000800097"/>
    </source>
</evidence>
<evidence type="ECO:0000256" key="6">
    <source>
        <dbReference type="ARBA" id="ARBA00023180"/>
    </source>
</evidence>
<gene>
    <name evidence="11" type="ORF">EI97DRAFT_368152</name>
</gene>
<evidence type="ECO:0000259" key="10">
    <source>
        <dbReference type="Pfam" id="PF20238"/>
    </source>
</evidence>
<reference evidence="11" key="1">
    <citation type="journal article" date="2020" name="Stud. Mycol.">
        <title>101 Dothideomycetes genomes: a test case for predicting lifestyles and emergence of pathogens.</title>
        <authorList>
            <person name="Haridas S."/>
            <person name="Albert R."/>
            <person name="Binder M."/>
            <person name="Bloem J."/>
            <person name="Labutti K."/>
            <person name="Salamov A."/>
            <person name="Andreopoulos B."/>
            <person name="Baker S."/>
            <person name="Barry K."/>
            <person name="Bills G."/>
            <person name="Bluhm B."/>
            <person name="Cannon C."/>
            <person name="Castanera R."/>
            <person name="Culley D."/>
            <person name="Daum C."/>
            <person name="Ezra D."/>
            <person name="Gonzalez J."/>
            <person name="Henrissat B."/>
            <person name="Kuo A."/>
            <person name="Liang C."/>
            <person name="Lipzen A."/>
            <person name="Lutzoni F."/>
            <person name="Magnuson J."/>
            <person name="Mondo S."/>
            <person name="Nolan M."/>
            <person name="Ohm R."/>
            <person name="Pangilinan J."/>
            <person name="Park H.-J."/>
            <person name="Ramirez L."/>
            <person name="Alfaro M."/>
            <person name="Sun H."/>
            <person name="Tritt A."/>
            <person name="Yoshinaga Y."/>
            <person name="Zwiers L.-H."/>
            <person name="Turgeon B."/>
            <person name="Goodwin S."/>
            <person name="Spatafora J."/>
            <person name="Crous P."/>
            <person name="Grigoriev I."/>
        </authorList>
    </citation>
    <scope>NUCLEOTIDE SEQUENCE</scope>
    <source>
        <strain evidence="11">CBS 379.55</strain>
    </source>
</reference>
<evidence type="ECO:0000256" key="1">
    <source>
        <dbReference type="ARBA" id="ARBA00004609"/>
    </source>
</evidence>
<evidence type="ECO:0000256" key="7">
    <source>
        <dbReference type="ARBA" id="ARBA00023288"/>
    </source>
</evidence>
<dbReference type="PANTHER" id="PTHR34992">
    <property type="entry name" value="HYPHAL ANASTAMOSIS-7 PROTEIN"/>
    <property type="match status" value="1"/>
</dbReference>
<dbReference type="CDD" id="cd21176">
    <property type="entry name" value="LPMO_auxiliary-like"/>
    <property type="match status" value="1"/>
</dbReference>
<feature type="region of interest" description="Disordered" evidence="8">
    <location>
        <begin position="168"/>
        <end position="201"/>
    </location>
</feature>
<evidence type="ECO:0000256" key="9">
    <source>
        <dbReference type="SAM" id="SignalP"/>
    </source>
</evidence>
<evidence type="ECO:0000256" key="8">
    <source>
        <dbReference type="SAM" id="MobiDB-lite"/>
    </source>
</evidence>
<keyword evidence="4 9" id="KW-0732">Signal</keyword>
<dbReference type="Pfam" id="PF20238">
    <property type="entry name" value="BIM1-like_dom"/>
    <property type="match status" value="1"/>
</dbReference>
<dbReference type="InterPro" id="IPR046530">
    <property type="entry name" value="BIM1-like_dom"/>
</dbReference>
<dbReference type="GO" id="GO:0098552">
    <property type="term" value="C:side of membrane"/>
    <property type="evidence" value="ECO:0007669"/>
    <property type="project" value="UniProtKB-KW"/>
</dbReference>
<keyword evidence="2" id="KW-1003">Cell membrane</keyword>
<keyword evidence="6" id="KW-0325">Glycoprotein</keyword>
<dbReference type="GeneID" id="54548292"/>
<evidence type="ECO:0000256" key="4">
    <source>
        <dbReference type="ARBA" id="ARBA00022729"/>
    </source>
</evidence>
<evidence type="ECO:0000256" key="5">
    <source>
        <dbReference type="ARBA" id="ARBA00023136"/>
    </source>
</evidence>
<dbReference type="InterPro" id="IPR046936">
    <property type="entry name" value="BIM1-like"/>
</dbReference>
<evidence type="ECO:0000313" key="11">
    <source>
        <dbReference type="EMBL" id="KAF2281408.1"/>
    </source>
</evidence>
<feature type="signal peptide" evidence="9">
    <location>
        <begin position="1"/>
        <end position="19"/>
    </location>
</feature>
<keyword evidence="12" id="KW-1185">Reference proteome</keyword>
<dbReference type="GO" id="GO:0005886">
    <property type="term" value="C:plasma membrane"/>
    <property type="evidence" value="ECO:0007669"/>
    <property type="project" value="UniProtKB-SubCell"/>
</dbReference>
<dbReference type="PANTHER" id="PTHR34992:SF1">
    <property type="entry name" value="COPPER ACQUISITION FACTOR BIM1-LIKE DOMAIN-CONTAINING PROTEIN"/>
    <property type="match status" value="1"/>
</dbReference>
<organism evidence="11 12">
    <name type="scientific">Westerdykella ornata</name>
    <dbReference type="NCBI Taxonomy" id="318751"/>
    <lineage>
        <taxon>Eukaryota</taxon>
        <taxon>Fungi</taxon>
        <taxon>Dikarya</taxon>
        <taxon>Ascomycota</taxon>
        <taxon>Pezizomycotina</taxon>
        <taxon>Dothideomycetes</taxon>
        <taxon>Pleosporomycetidae</taxon>
        <taxon>Pleosporales</taxon>
        <taxon>Sporormiaceae</taxon>
        <taxon>Westerdykella</taxon>
    </lineage>
</organism>
<name>A0A6A6JZW1_WESOR</name>
<proteinExistence type="predicted"/>